<feature type="transmembrane region" description="Helical" evidence="2">
    <location>
        <begin position="52"/>
        <end position="71"/>
    </location>
</feature>
<keyword evidence="2" id="KW-0472">Membrane</keyword>
<gene>
    <name evidence="3" type="ORF">SAMN06265222_12049</name>
</gene>
<dbReference type="Proteomes" id="UP001158067">
    <property type="component" value="Unassembled WGS sequence"/>
</dbReference>
<organism evidence="3 4">
    <name type="scientific">Neorhodopirellula lusitana</name>
    <dbReference type="NCBI Taxonomy" id="445327"/>
    <lineage>
        <taxon>Bacteria</taxon>
        <taxon>Pseudomonadati</taxon>
        <taxon>Planctomycetota</taxon>
        <taxon>Planctomycetia</taxon>
        <taxon>Pirellulales</taxon>
        <taxon>Pirellulaceae</taxon>
        <taxon>Neorhodopirellula</taxon>
    </lineage>
</organism>
<evidence type="ECO:0000256" key="2">
    <source>
        <dbReference type="SAM" id="Phobius"/>
    </source>
</evidence>
<keyword evidence="2" id="KW-0812">Transmembrane</keyword>
<proteinExistence type="predicted"/>
<sequence>MKHSDSPYVPTSSGSDALPNASPGRGPTVRVGGMMCFVSTLLYWIWESRTGGNIRIDLVLFYPLLFGIYLYSLQRLRWVSGLIALGLMVLNFFYFIFSYSLFDLPTG</sequence>
<feature type="region of interest" description="Disordered" evidence="1">
    <location>
        <begin position="1"/>
        <end position="27"/>
    </location>
</feature>
<keyword evidence="4" id="KW-1185">Reference proteome</keyword>
<dbReference type="RefSeq" id="WP_283435141.1">
    <property type="nucleotide sequence ID" value="NZ_FXUG01000020.1"/>
</dbReference>
<feature type="transmembrane region" description="Helical" evidence="2">
    <location>
        <begin position="78"/>
        <end position="102"/>
    </location>
</feature>
<reference evidence="3 4" key="1">
    <citation type="submission" date="2017-05" db="EMBL/GenBank/DDBJ databases">
        <authorList>
            <person name="Varghese N."/>
            <person name="Submissions S."/>
        </authorList>
    </citation>
    <scope>NUCLEOTIDE SEQUENCE [LARGE SCALE GENOMIC DNA]</scope>
    <source>
        <strain evidence="3 4">DSM 25457</strain>
    </source>
</reference>
<evidence type="ECO:0000313" key="4">
    <source>
        <dbReference type="Proteomes" id="UP001158067"/>
    </source>
</evidence>
<evidence type="ECO:0000313" key="3">
    <source>
        <dbReference type="EMBL" id="SMP75936.1"/>
    </source>
</evidence>
<dbReference type="EMBL" id="FXUG01000020">
    <property type="protein sequence ID" value="SMP75936.1"/>
    <property type="molecule type" value="Genomic_DNA"/>
</dbReference>
<keyword evidence="2" id="KW-1133">Transmembrane helix</keyword>
<protein>
    <submittedName>
        <fullName evidence="3">Uncharacterized protein</fullName>
    </submittedName>
</protein>
<accession>A0ABY1QN08</accession>
<comment type="caution">
    <text evidence="3">The sequence shown here is derived from an EMBL/GenBank/DDBJ whole genome shotgun (WGS) entry which is preliminary data.</text>
</comment>
<name>A0ABY1QN08_9BACT</name>
<evidence type="ECO:0000256" key="1">
    <source>
        <dbReference type="SAM" id="MobiDB-lite"/>
    </source>
</evidence>